<feature type="repeat" description="TPR" evidence="1">
    <location>
        <begin position="1161"/>
        <end position="1194"/>
    </location>
</feature>
<dbReference type="PROSITE" id="PS50293">
    <property type="entry name" value="TPR_REGION"/>
    <property type="match status" value="3"/>
</dbReference>
<feature type="repeat" description="TPR" evidence="1">
    <location>
        <begin position="989"/>
        <end position="1022"/>
    </location>
</feature>
<dbReference type="InterPro" id="IPR011990">
    <property type="entry name" value="TPR-like_helical_dom_sf"/>
</dbReference>
<feature type="repeat" description="TPR" evidence="1">
    <location>
        <begin position="1333"/>
        <end position="1366"/>
    </location>
</feature>
<name>A0ABM4DPE0_HYDVU</name>
<dbReference type="Pfam" id="PF13424">
    <property type="entry name" value="TPR_12"/>
    <property type="match status" value="7"/>
</dbReference>
<feature type="repeat" description="TPR" evidence="1">
    <location>
        <begin position="1247"/>
        <end position="1280"/>
    </location>
</feature>
<dbReference type="Proteomes" id="UP001652625">
    <property type="component" value="Chromosome 15"/>
</dbReference>
<feature type="repeat" description="TPR" evidence="1">
    <location>
        <begin position="643"/>
        <end position="676"/>
    </location>
</feature>
<organism evidence="3 4">
    <name type="scientific">Hydra vulgaris</name>
    <name type="common">Hydra</name>
    <name type="synonym">Hydra attenuata</name>
    <dbReference type="NCBI Taxonomy" id="6087"/>
    <lineage>
        <taxon>Eukaryota</taxon>
        <taxon>Metazoa</taxon>
        <taxon>Cnidaria</taxon>
        <taxon>Hydrozoa</taxon>
        <taxon>Hydroidolina</taxon>
        <taxon>Anthoathecata</taxon>
        <taxon>Aplanulata</taxon>
        <taxon>Hydridae</taxon>
        <taxon>Hydra</taxon>
    </lineage>
</organism>
<reference evidence="4" key="1">
    <citation type="submission" date="2025-08" db="UniProtKB">
        <authorList>
            <consortium name="RefSeq"/>
        </authorList>
    </citation>
    <scope>IDENTIFICATION</scope>
</reference>
<gene>
    <name evidence="4" type="primary">LOC136092349</name>
</gene>
<dbReference type="Gene3D" id="1.25.40.10">
    <property type="entry name" value="Tetratricopeptide repeat domain"/>
    <property type="match status" value="7"/>
</dbReference>
<feature type="repeat" description="TPR" evidence="1">
    <location>
        <begin position="731"/>
        <end position="764"/>
    </location>
</feature>
<proteinExistence type="predicted"/>
<feature type="repeat" description="TPR" evidence="1">
    <location>
        <begin position="688"/>
        <end position="721"/>
    </location>
</feature>
<keyword evidence="3" id="KW-1185">Reference proteome</keyword>
<dbReference type="Pfam" id="PF13176">
    <property type="entry name" value="TPR_7"/>
    <property type="match status" value="1"/>
</dbReference>
<dbReference type="PANTHER" id="PTHR19959:SF119">
    <property type="entry name" value="FUNGAL LIPASE-LIKE DOMAIN-CONTAINING PROTEIN"/>
    <property type="match status" value="1"/>
</dbReference>
<feature type="coiled-coil region" evidence="2">
    <location>
        <begin position="171"/>
        <end position="202"/>
    </location>
</feature>
<feature type="repeat" description="TPR" evidence="1">
    <location>
        <begin position="903"/>
        <end position="936"/>
    </location>
</feature>
<dbReference type="PROSITE" id="PS50005">
    <property type="entry name" value="TPR"/>
    <property type="match status" value="12"/>
</dbReference>
<dbReference type="Pfam" id="PF13181">
    <property type="entry name" value="TPR_8"/>
    <property type="match status" value="1"/>
</dbReference>
<evidence type="ECO:0000256" key="2">
    <source>
        <dbReference type="SAM" id="Coils"/>
    </source>
</evidence>
<protein>
    <submittedName>
        <fullName evidence="4">Tetratricopeptide repeat protein 28-like</fullName>
    </submittedName>
</protein>
<dbReference type="PANTHER" id="PTHR19959">
    <property type="entry name" value="KINESIN LIGHT CHAIN"/>
    <property type="match status" value="1"/>
</dbReference>
<feature type="repeat" description="TPR" evidence="1">
    <location>
        <begin position="1290"/>
        <end position="1323"/>
    </location>
</feature>
<dbReference type="GeneID" id="136092349"/>
<keyword evidence="1" id="KW-0802">TPR repeat</keyword>
<feature type="repeat" description="TPR" evidence="1">
    <location>
        <begin position="817"/>
        <end position="850"/>
    </location>
</feature>
<sequence length="1406" mass="163842">MANLLMAKPISKKTYVSKVAAAKIKEKVDQIVNSSENNFFKIDCLKQIERKQYKNLIHELAYKKSAEELKDLAIIMNDLGHLTSHLGDFSSELKYYTEAAVFYQYVITILNEKLNEKVLSIEDKNKFIKQHHINPYQQLAHIQKLLFLAIGGDQQKMLNIQVEAENNKNLLSTLREETSQVIKELESKREQINMDNQEEKQKYQIIYVDVVRAFFENIADAMKKFLKKLYYDSEQQMAVTRPCKYAVIGLGSMALKQMTPYSDFEFAILTESDDYKKSDNPKIKKYFKNLCHLVNFKIINLGESVIPTSKYGLDLSHLVNVAVNLDLGGKTPLGRIEGDKIYHLIQPINLMLSYVYNKENWASHIDKNLPYILQNVCYVYGDNKLVETYKKKVTEFLHSHENEQTRFNYELRAIKILNEGILELDYLHTTPHLKPKETYFKGDIHKFQPELFDTEGQLFNVKQEIYRLPDRMIHNLGLYYGIEENSSWDILDKLEVKGIINSQATLNLKFTISFATYIRLKTYSHHKAQRDDMSVFVRPAKTESELKKRSKQIFYLAKEDLEEYGELFQYFYTALPFHEMIKDFCNQYQTLDETCRQSFFKDNNFYKDDSATKGFIYFRLAQYKNAESNFKKALDDPNNKNIWQIWETLGTLYLSTGNYDQAIKQFEHCFKTIKLVSCDDPHFSIFSGESLNNLGVAYSSKNRYDEAVECYNNSLKIYKFIYKDEPHLSVAFCLNNLGEAYRNKGQQDQAIEKFKESLKILRKIYRSKSHPGFAACLNNLGLANDHKQNYDKAIKYYEKSVNIYKLIYKDEPHPRVADCLNNIAITYRAKGQYDQAIKYYKKNLKIYKFVYKDELHPAVADTLYNLGIASAAKLLYDEAVKYYDECIRIYKHVYHDEPHKIIASSFKNVGLVYNASGQYDKAIECYEESLKIYKLIYQDRPNPNVVALLNSLGNVYQSKTKYDQAVKYYKESLMIEKLILIDKPYPSIANSLNNLGLIYSNRGKFDKAINCFEQSLAISKVIYNDKPHPSVVIILNSLGSVYTDNNKYDQAIKYYEESLTMEKLIHQDEPFISVADTLKNLGGLYKLVGKYNLAIKYCEESLKMKKFIYKDEHHPSYSSSLMFLGFIYADAGDYDQAINFSMQNLNLNKLIYHNQPHPYVVDCLNNLALVYCEKGQYDQAINCYEQSLAMNRLIYQDKPHPSVAYSFNSLGLLYVSTEQYDQVVNYCEESHKIYKLIYQNRQHPDVAHSLYSLGIAYYSKENYDQAIYYYEQSIQMKRFIYQNQPHPSIADILNNLGLVYAAKAQYVEAINHYKQCLEMKKLIYNDQPHPSVAFSLKNLGLVYGNIAQYEQAIKYSKQALEIIQVFENHPYAADIKTSFQKIATACAEKSSSNLQEHSQQCQNNNH</sequence>
<dbReference type="SMART" id="SM00671">
    <property type="entry name" value="SEL1"/>
    <property type="match status" value="3"/>
</dbReference>
<dbReference type="InterPro" id="IPR006597">
    <property type="entry name" value="Sel1-like"/>
</dbReference>
<evidence type="ECO:0000256" key="1">
    <source>
        <dbReference type="PROSITE-ProRule" id="PRU00339"/>
    </source>
</evidence>
<accession>A0ABM4DPE0</accession>
<feature type="repeat" description="TPR" evidence="1">
    <location>
        <begin position="1032"/>
        <end position="1065"/>
    </location>
</feature>
<dbReference type="SUPFAM" id="SSF48452">
    <property type="entry name" value="TPR-like"/>
    <property type="match status" value="5"/>
</dbReference>
<dbReference type="InterPro" id="IPR019734">
    <property type="entry name" value="TPR_rpt"/>
</dbReference>
<dbReference type="RefSeq" id="XP_065676451.1">
    <property type="nucleotide sequence ID" value="XM_065820379.1"/>
</dbReference>
<dbReference type="SMART" id="SM00028">
    <property type="entry name" value="TPR"/>
    <property type="match status" value="19"/>
</dbReference>
<evidence type="ECO:0000313" key="3">
    <source>
        <dbReference type="Proteomes" id="UP001652625"/>
    </source>
</evidence>
<feature type="repeat" description="TPR" evidence="1">
    <location>
        <begin position="946"/>
        <end position="979"/>
    </location>
</feature>
<keyword evidence="2" id="KW-0175">Coiled coil</keyword>
<evidence type="ECO:0000313" key="4">
    <source>
        <dbReference type="RefSeq" id="XP_065676451.1"/>
    </source>
</evidence>